<feature type="transmembrane region" description="Helical" evidence="1">
    <location>
        <begin position="62"/>
        <end position="84"/>
    </location>
</feature>
<feature type="transmembrane region" description="Helical" evidence="1">
    <location>
        <begin position="247"/>
        <end position="264"/>
    </location>
</feature>
<evidence type="ECO:0000259" key="2">
    <source>
        <dbReference type="PROSITE" id="PS50887"/>
    </source>
</evidence>
<sequence length="455" mass="49551">MRTRLLVSVGPVLLILHLLLNFFPSIKGVWSELYLYNAIALTAIAAVMNAPRVNDRFAQPLVAAAIGFWFTGSLISSISSYFLLNAPTQLLSNAAYLLFYPLAIVGLPRLLSPSRKFSTLEIFDASIVGLGLTTLGTTFFLKPVLPHFNGDLAQTFFAIIYPIADLIVFSLTLATILAQGLSRQGLVLAAGVLTFSITDFLYLGMHVNNTYIFGSLIDDGWLLGLLLIAISFYCMGSDSLDEKSTDPILITLSVFLSATLLALIALRPNYFPNFVLIPAIATLLLAFIRMTLALKAAKNIGHERILARTDELTGLPNRRRLISEIENFIEKDGSLLLLDLDGFKPVNDSHGHATGDKVLQQVAVRFSRSIPHSALLARLGGDEFGVLYEGSYESAMDVALALRATLSYPFKIDNESISIGVSIGVAANNGTSDLLRRADDAMYRAKREGLGVCRL</sequence>
<dbReference type="InterPro" id="IPR000160">
    <property type="entry name" value="GGDEF_dom"/>
</dbReference>
<reference evidence="3" key="1">
    <citation type="submission" date="2020-05" db="EMBL/GenBank/DDBJ databases">
        <authorList>
            <person name="Chiriac C."/>
            <person name="Salcher M."/>
            <person name="Ghai R."/>
            <person name="Kavagutti S V."/>
        </authorList>
    </citation>
    <scope>NUCLEOTIDE SEQUENCE</scope>
</reference>
<keyword evidence="1" id="KW-0472">Membrane</keyword>
<dbReference type="PROSITE" id="PS50887">
    <property type="entry name" value="GGDEF"/>
    <property type="match status" value="1"/>
</dbReference>
<feature type="transmembrane region" description="Helical" evidence="1">
    <location>
        <begin position="153"/>
        <end position="178"/>
    </location>
</feature>
<feature type="transmembrane region" description="Helical" evidence="1">
    <location>
        <begin position="185"/>
        <end position="205"/>
    </location>
</feature>
<name>A0A6J6LW88_9ZZZZ</name>
<dbReference type="PANTHER" id="PTHR46663">
    <property type="entry name" value="DIGUANYLATE CYCLASE DGCT-RELATED"/>
    <property type="match status" value="1"/>
</dbReference>
<dbReference type="AlphaFoldDB" id="A0A6J6LW88"/>
<dbReference type="InterPro" id="IPR029787">
    <property type="entry name" value="Nucleotide_cyclase"/>
</dbReference>
<evidence type="ECO:0000313" key="3">
    <source>
        <dbReference type="EMBL" id="CAB4666031.1"/>
    </source>
</evidence>
<dbReference type="Pfam" id="PF00990">
    <property type="entry name" value="GGDEF"/>
    <property type="match status" value="1"/>
</dbReference>
<dbReference type="InterPro" id="IPR052163">
    <property type="entry name" value="DGC-Regulatory_Protein"/>
</dbReference>
<feature type="transmembrane region" description="Helical" evidence="1">
    <location>
        <begin position="122"/>
        <end position="141"/>
    </location>
</feature>
<feature type="transmembrane region" description="Helical" evidence="1">
    <location>
        <begin position="90"/>
        <end position="110"/>
    </location>
</feature>
<accession>A0A6J6LW88</accession>
<dbReference type="NCBIfam" id="TIGR00254">
    <property type="entry name" value="GGDEF"/>
    <property type="match status" value="1"/>
</dbReference>
<dbReference type="EMBL" id="CAEZWP010000073">
    <property type="protein sequence ID" value="CAB4666031.1"/>
    <property type="molecule type" value="Genomic_DNA"/>
</dbReference>
<gene>
    <name evidence="3" type="ORF">UFOPK2265_01094</name>
</gene>
<proteinExistence type="predicted"/>
<organism evidence="3">
    <name type="scientific">freshwater metagenome</name>
    <dbReference type="NCBI Taxonomy" id="449393"/>
    <lineage>
        <taxon>unclassified sequences</taxon>
        <taxon>metagenomes</taxon>
        <taxon>ecological metagenomes</taxon>
    </lineage>
</organism>
<dbReference type="Gene3D" id="3.30.70.270">
    <property type="match status" value="1"/>
</dbReference>
<dbReference type="SMART" id="SM00267">
    <property type="entry name" value="GGDEF"/>
    <property type="match status" value="1"/>
</dbReference>
<evidence type="ECO:0000256" key="1">
    <source>
        <dbReference type="SAM" id="Phobius"/>
    </source>
</evidence>
<keyword evidence="1" id="KW-1133">Transmembrane helix</keyword>
<dbReference type="SUPFAM" id="SSF55073">
    <property type="entry name" value="Nucleotide cyclase"/>
    <property type="match status" value="1"/>
</dbReference>
<dbReference type="CDD" id="cd01949">
    <property type="entry name" value="GGDEF"/>
    <property type="match status" value="1"/>
</dbReference>
<feature type="transmembrane region" description="Helical" evidence="1">
    <location>
        <begin position="270"/>
        <end position="288"/>
    </location>
</feature>
<feature type="domain" description="GGDEF" evidence="2">
    <location>
        <begin position="331"/>
        <end position="455"/>
    </location>
</feature>
<dbReference type="InterPro" id="IPR043128">
    <property type="entry name" value="Rev_trsase/Diguanyl_cyclase"/>
</dbReference>
<feature type="transmembrane region" description="Helical" evidence="1">
    <location>
        <begin position="211"/>
        <end position="235"/>
    </location>
</feature>
<keyword evidence="1" id="KW-0812">Transmembrane</keyword>
<feature type="transmembrane region" description="Helical" evidence="1">
    <location>
        <begin position="34"/>
        <end position="50"/>
    </location>
</feature>
<protein>
    <submittedName>
        <fullName evidence="3">Unannotated protein</fullName>
    </submittedName>
</protein>
<dbReference type="PANTHER" id="PTHR46663:SF2">
    <property type="entry name" value="GGDEF DOMAIN-CONTAINING PROTEIN"/>
    <property type="match status" value="1"/>
</dbReference>